<feature type="chain" id="PRO_5042820472" evidence="2">
    <location>
        <begin position="21"/>
        <end position="110"/>
    </location>
</feature>
<protein>
    <submittedName>
        <fullName evidence="3">Uncharacterized protein</fullName>
    </submittedName>
</protein>
<proteinExistence type="predicted"/>
<evidence type="ECO:0000256" key="2">
    <source>
        <dbReference type="SAM" id="SignalP"/>
    </source>
</evidence>
<keyword evidence="2" id="KW-0732">Signal</keyword>
<comment type="caution">
    <text evidence="3">The sequence shown here is derived from an EMBL/GenBank/DDBJ whole genome shotgun (WGS) entry which is preliminary data.</text>
</comment>
<dbReference type="Proteomes" id="UP001353858">
    <property type="component" value="Unassembled WGS sequence"/>
</dbReference>
<evidence type="ECO:0000256" key="1">
    <source>
        <dbReference type="SAM" id="MobiDB-lite"/>
    </source>
</evidence>
<accession>A0AAN7QI28</accession>
<keyword evidence="4" id="KW-1185">Reference proteome</keyword>
<gene>
    <name evidence="3" type="ORF">RN001_011359</name>
</gene>
<feature type="compositionally biased region" description="Polar residues" evidence="1">
    <location>
        <begin position="100"/>
        <end position="110"/>
    </location>
</feature>
<name>A0AAN7QI28_9COLE</name>
<evidence type="ECO:0000313" key="4">
    <source>
        <dbReference type="Proteomes" id="UP001353858"/>
    </source>
</evidence>
<feature type="signal peptide" evidence="2">
    <location>
        <begin position="1"/>
        <end position="20"/>
    </location>
</feature>
<evidence type="ECO:0000313" key="3">
    <source>
        <dbReference type="EMBL" id="KAK4878853.1"/>
    </source>
</evidence>
<organism evidence="3 4">
    <name type="scientific">Aquatica leii</name>
    <dbReference type="NCBI Taxonomy" id="1421715"/>
    <lineage>
        <taxon>Eukaryota</taxon>
        <taxon>Metazoa</taxon>
        <taxon>Ecdysozoa</taxon>
        <taxon>Arthropoda</taxon>
        <taxon>Hexapoda</taxon>
        <taxon>Insecta</taxon>
        <taxon>Pterygota</taxon>
        <taxon>Neoptera</taxon>
        <taxon>Endopterygota</taxon>
        <taxon>Coleoptera</taxon>
        <taxon>Polyphaga</taxon>
        <taxon>Elateriformia</taxon>
        <taxon>Elateroidea</taxon>
        <taxon>Lampyridae</taxon>
        <taxon>Luciolinae</taxon>
        <taxon>Aquatica</taxon>
    </lineage>
</organism>
<reference evidence="4" key="1">
    <citation type="submission" date="2023-01" db="EMBL/GenBank/DDBJ databases">
        <title>Key to firefly adult light organ development and bioluminescence: homeobox transcription factors regulate luciferase expression and transportation to peroxisome.</title>
        <authorList>
            <person name="Fu X."/>
        </authorList>
    </citation>
    <scope>NUCLEOTIDE SEQUENCE [LARGE SCALE GENOMIC DNA]</scope>
</reference>
<sequence>MKLCLLLVLEVIIFTANVDGKVNENNYQRHDDLNSKSSSKDSVLDKIRRSLNQPFLDYDYQFNVENIEQLEDDQPNIVNLFLHAHENEYSEEYESQEQQPNIQQNLHMEH</sequence>
<dbReference type="EMBL" id="JARPUR010000004">
    <property type="protein sequence ID" value="KAK4878853.1"/>
    <property type="molecule type" value="Genomic_DNA"/>
</dbReference>
<dbReference type="AlphaFoldDB" id="A0AAN7QI28"/>
<feature type="region of interest" description="Disordered" evidence="1">
    <location>
        <begin position="89"/>
        <end position="110"/>
    </location>
</feature>